<evidence type="ECO:0000313" key="2">
    <source>
        <dbReference type="Proteomes" id="UP000314294"/>
    </source>
</evidence>
<protein>
    <submittedName>
        <fullName evidence="1">Uncharacterized protein</fullName>
    </submittedName>
</protein>
<dbReference type="EMBL" id="SRLO01021640">
    <property type="protein sequence ID" value="TNN22631.1"/>
    <property type="molecule type" value="Genomic_DNA"/>
</dbReference>
<gene>
    <name evidence="1" type="ORF">EYF80_067256</name>
</gene>
<dbReference type="Proteomes" id="UP000314294">
    <property type="component" value="Unassembled WGS sequence"/>
</dbReference>
<keyword evidence="2" id="KW-1185">Reference proteome</keyword>
<dbReference type="AlphaFoldDB" id="A0A4Z2E1I9"/>
<accession>A0A4Z2E1I9</accession>
<name>A0A4Z2E1I9_9TELE</name>
<evidence type="ECO:0000313" key="1">
    <source>
        <dbReference type="EMBL" id="TNN22631.1"/>
    </source>
</evidence>
<reference evidence="1 2" key="1">
    <citation type="submission" date="2019-03" db="EMBL/GenBank/DDBJ databases">
        <title>First draft genome of Liparis tanakae, snailfish: a comprehensive survey of snailfish specific genes.</title>
        <authorList>
            <person name="Kim W."/>
            <person name="Song I."/>
            <person name="Jeong J.-H."/>
            <person name="Kim D."/>
            <person name="Kim S."/>
            <person name="Ryu S."/>
            <person name="Song J.Y."/>
            <person name="Lee S.K."/>
        </authorList>
    </citation>
    <scope>NUCLEOTIDE SEQUENCE [LARGE SCALE GENOMIC DNA]</scope>
    <source>
        <tissue evidence="1">Muscle</tissue>
    </source>
</reference>
<sequence>MKGSIFMSEPLCLWKQRGPWESCMVGRLAQTGTHTAADSLDVTLRVAAIDGH</sequence>
<organism evidence="1 2">
    <name type="scientific">Liparis tanakae</name>
    <name type="common">Tanaka's snailfish</name>
    <dbReference type="NCBI Taxonomy" id="230148"/>
    <lineage>
        <taxon>Eukaryota</taxon>
        <taxon>Metazoa</taxon>
        <taxon>Chordata</taxon>
        <taxon>Craniata</taxon>
        <taxon>Vertebrata</taxon>
        <taxon>Euteleostomi</taxon>
        <taxon>Actinopterygii</taxon>
        <taxon>Neopterygii</taxon>
        <taxon>Teleostei</taxon>
        <taxon>Neoteleostei</taxon>
        <taxon>Acanthomorphata</taxon>
        <taxon>Eupercaria</taxon>
        <taxon>Perciformes</taxon>
        <taxon>Cottioidei</taxon>
        <taxon>Cottales</taxon>
        <taxon>Liparidae</taxon>
        <taxon>Liparis</taxon>
    </lineage>
</organism>
<proteinExistence type="predicted"/>
<comment type="caution">
    <text evidence="1">The sequence shown here is derived from an EMBL/GenBank/DDBJ whole genome shotgun (WGS) entry which is preliminary data.</text>
</comment>